<comment type="caution">
    <text evidence="2">The sequence shown here is derived from an EMBL/GenBank/DDBJ whole genome shotgun (WGS) entry which is preliminary data.</text>
</comment>
<evidence type="ECO:0000313" key="2">
    <source>
        <dbReference type="EMBL" id="ENO18369.1"/>
    </source>
</evidence>
<gene>
    <name evidence="2" type="ORF">HMPREF9004_0938</name>
</gene>
<feature type="compositionally biased region" description="Polar residues" evidence="1">
    <location>
        <begin position="31"/>
        <end position="41"/>
    </location>
</feature>
<sequence length="71" mass="7722">MGLIPRKRLQSGAGPVSVDSDAPHGHKQGEMSRSLSASQHAPLTMLPSFKARRSRLRVWASFYSSAVNNDS</sequence>
<proteinExistence type="predicted"/>
<dbReference type="STRING" id="888050.HMPREF9004_0938"/>
<keyword evidence="3" id="KW-1185">Reference proteome</keyword>
<evidence type="ECO:0000256" key="1">
    <source>
        <dbReference type="SAM" id="MobiDB-lite"/>
    </source>
</evidence>
<dbReference type="HOGENOM" id="CLU_2730828_0_0_11"/>
<reference evidence="2 3" key="1">
    <citation type="submission" date="2013-03" db="EMBL/GenBank/DDBJ databases">
        <title>Reference genome for the Human Microbiome Project.</title>
        <authorList>
            <person name="Aqrawi P."/>
            <person name="Ayvaz T."/>
            <person name="Bess C."/>
            <person name="Blankenburg K."/>
            <person name="Coyle M."/>
            <person name="Deng J."/>
            <person name="Forbes L."/>
            <person name="Fowler G."/>
            <person name="Francisco L."/>
            <person name="Fu Q."/>
            <person name="Gibbs R."/>
            <person name="Gross S."/>
            <person name="Gubbala S."/>
            <person name="Hale W."/>
            <person name="Hemphill L."/>
            <person name="Highlander S."/>
            <person name="Hirani K."/>
            <person name="Jackson L."/>
            <person name="Jakkamsetti A."/>
            <person name="Javaid M."/>
            <person name="Jayaseelan J.C."/>
            <person name="Jiang H."/>
            <person name="Joshi V."/>
            <person name="Korchina V."/>
            <person name="Kovar C."/>
            <person name="Lara F."/>
            <person name="Lee S."/>
            <person name="Liu Y."/>
            <person name="Mata R."/>
            <person name="Mathew T."/>
            <person name="Munidasa M."/>
            <person name="Muzny D."/>
            <person name="Nazareth L."/>
            <person name="Ngo R."/>
            <person name="Nguyen L."/>
            <person name="Nguyen N."/>
            <person name="Okwuonu G."/>
            <person name="Ongeri F."/>
            <person name="Palculict T."/>
            <person name="Patil S."/>
            <person name="Petrosino J."/>
            <person name="Pham C."/>
            <person name="Pham P."/>
            <person name="Pu L.-L."/>
            <person name="Qin X."/>
            <person name="Qu J."/>
            <person name="Reid J."/>
            <person name="Ross M."/>
            <person name="Ruth R."/>
            <person name="Saada N."/>
            <person name="San Lucas F."/>
            <person name="Santibanez J."/>
            <person name="Shang Y."/>
            <person name="Simmons D."/>
            <person name="Song X.-Z."/>
            <person name="Tang L.-Y."/>
            <person name="Thornton R."/>
            <person name="Warren J."/>
            <person name="Weissenberger G."/>
            <person name="Wilczek-Boney K."/>
            <person name="Worley K."/>
            <person name="Youmans B."/>
            <person name="Zhang J."/>
            <person name="Zhang L."/>
            <person name="Zhao Z."/>
            <person name="Zhou C."/>
            <person name="Zhu D."/>
            <person name="Zhu Y."/>
        </authorList>
    </citation>
    <scope>NUCLEOTIDE SEQUENCE [LARGE SCALE GENOMIC DNA]</scope>
    <source>
        <strain evidence="2 3">F0333</strain>
    </source>
</reference>
<evidence type="ECO:0000313" key="3">
    <source>
        <dbReference type="Proteomes" id="UP000013015"/>
    </source>
</evidence>
<organism evidence="2 3">
    <name type="scientific">Schaalia cardiffensis F0333</name>
    <dbReference type="NCBI Taxonomy" id="888050"/>
    <lineage>
        <taxon>Bacteria</taxon>
        <taxon>Bacillati</taxon>
        <taxon>Actinomycetota</taxon>
        <taxon>Actinomycetes</taxon>
        <taxon>Actinomycetales</taxon>
        <taxon>Actinomycetaceae</taxon>
        <taxon>Schaalia</taxon>
    </lineage>
</organism>
<dbReference type="EMBL" id="AQHZ01000015">
    <property type="protein sequence ID" value="ENO18369.1"/>
    <property type="molecule type" value="Genomic_DNA"/>
</dbReference>
<feature type="region of interest" description="Disordered" evidence="1">
    <location>
        <begin position="1"/>
        <end position="42"/>
    </location>
</feature>
<accession>N6WDR4</accession>
<feature type="compositionally biased region" description="Basic and acidic residues" evidence="1">
    <location>
        <begin position="21"/>
        <end position="30"/>
    </location>
</feature>
<protein>
    <submittedName>
        <fullName evidence="2">Uncharacterized protein</fullName>
    </submittedName>
</protein>
<dbReference type="AlphaFoldDB" id="N6WDR4"/>
<dbReference type="Proteomes" id="UP000013015">
    <property type="component" value="Unassembled WGS sequence"/>
</dbReference>
<name>N6WDR4_9ACTO</name>